<dbReference type="EMBL" id="JADOUE010000001">
    <property type="protein sequence ID" value="MBG6121792.1"/>
    <property type="molecule type" value="Genomic_DNA"/>
</dbReference>
<dbReference type="InterPro" id="IPR013520">
    <property type="entry name" value="Ribonucl_H"/>
</dbReference>
<dbReference type="PANTHER" id="PTHR30231:SF4">
    <property type="entry name" value="PROTEIN NEN2"/>
    <property type="match status" value="1"/>
</dbReference>
<dbReference type="PANTHER" id="PTHR30231">
    <property type="entry name" value="DNA POLYMERASE III SUBUNIT EPSILON"/>
    <property type="match status" value="1"/>
</dbReference>
<dbReference type="InterPro" id="IPR036420">
    <property type="entry name" value="BRCT_dom_sf"/>
</dbReference>
<evidence type="ECO:0000313" key="5">
    <source>
        <dbReference type="EMBL" id="MBG6121792.1"/>
    </source>
</evidence>
<dbReference type="SMART" id="SM00479">
    <property type="entry name" value="EXOIII"/>
    <property type="match status" value="1"/>
</dbReference>
<dbReference type="Gene3D" id="3.40.50.10190">
    <property type="entry name" value="BRCT domain"/>
    <property type="match status" value="1"/>
</dbReference>
<dbReference type="FunFam" id="3.30.420.10:FF:000045">
    <property type="entry name" value="3'-5' exonuclease DinG"/>
    <property type="match status" value="1"/>
</dbReference>
<evidence type="ECO:0000256" key="3">
    <source>
        <dbReference type="ARBA" id="ARBA00022839"/>
    </source>
</evidence>
<evidence type="ECO:0000313" key="6">
    <source>
        <dbReference type="Proteomes" id="UP000658613"/>
    </source>
</evidence>
<dbReference type="CDD" id="cd06127">
    <property type="entry name" value="DEDDh"/>
    <property type="match status" value="1"/>
</dbReference>
<feature type="domain" description="Exonuclease" evidence="4">
    <location>
        <begin position="6"/>
        <end position="169"/>
    </location>
</feature>
<dbReference type="InterPro" id="IPR007630">
    <property type="entry name" value="RNA_pol_sigma70_r4"/>
</dbReference>
<name>A0A931E0U7_9CORY</name>
<protein>
    <submittedName>
        <fullName evidence="5">DNA polymerase-3 subunit epsilon</fullName>
        <ecNumber evidence="5">2.7.7.7</ecNumber>
    </submittedName>
</protein>
<keyword evidence="3" id="KW-0269">Exonuclease</keyword>
<dbReference type="SUPFAM" id="SSF88659">
    <property type="entry name" value="Sigma3 and sigma4 domains of RNA polymerase sigma factors"/>
    <property type="match status" value="1"/>
</dbReference>
<reference evidence="5" key="1">
    <citation type="submission" date="2020-11" db="EMBL/GenBank/DDBJ databases">
        <title>Sequencing the genomes of 1000 actinobacteria strains.</title>
        <authorList>
            <person name="Klenk H.-P."/>
        </authorList>
    </citation>
    <scope>NUCLEOTIDE SEQUENCE</scope>
    <source>
        <strain evidence="5">DSM 45632</strain>
    </source>
</reference>
<dbReference type="GO" id="GO:0008408">
    <property type="term" value="F:3'-5' exonuclease activity"/>
    <property type="evidence" value="ECO:0007669"/>
    <property type="project" value="TreeGrafter"/>
</dbReference>
<dbReference type="InterPro" id="IPR036388">
    <property type="entry name" value="WH-like_DNA-bd_sf"/>
</dbReference>
<evidence type="ECO:0000259" key="4">
    <source>
        <dbReference type="SMART" id="SM00479"/>
    </source>
</evidence>
<dbReference type="SUPFAM" id="SSF53098">
    <property type="entry name" value="Ribonuclease H-like"/>
    <property type="match status" value="1"/>
</dbReference>
<dbReference type="PRINTS" id="PR00046">
    <property type="entry name" value="SIGMA70FCT"/>
</dbReference>
<keyword evidence="6" id="KW-1185">Reference proteome</keyword>
<dbReference type="EC" id="2.7.7.7" evidence="5"/>
<dbReference type="InterPro" id="IPR029024">
    <property type="entry name" value="TerB-like"/>
</dbReference>
<dbReference type="Pfam" id="PF00929">
    <property type="entry name" value="RNase_T"/>
    <property type="match status" value="1"/>
</dbReference>
<sequence>MSEQAGYAVIDLETTGFGGADRIIEVGVVLLDSQLAVTGTWETLVQPERDFNNSHIHKITPTDLVHAPTWEQVAPVLAGVLHGRVGVAHNASFEQRFLSKEFQRVGIANNVREARWVDTKDLALMHCGKGKLAEALDAVGITNAQPHAALPDAQATADLLRELCLGRGTSIAGDALRFDGAPEQVSCELVTRSRAEDPAQWLSRLAQAMPQERTGSTGAYREVLRIALADHALSASEVRLLERTAQAEGLTATDIADIHEDFVRQLAIEAWMDGVITSEEEALLRALAGQLAVDGEVVEKLLREPVTGESELGVHLRPGDRIALTGAMDLPRETWEARVQKHGLVPGGVARSTVVVVAANPDTWSGKAKRARDLGIPVISEKSFARMLATMETSSFDDTAVTGAVKAEQAAVEEAVVPQRFEWIASVSPERGEDELTHAEMAALWIKHYPTRPLTRISSFLGRDTQIDLSGSLAAKAGVTWAARYSPMLSATARDLSDISGVGAKKLERMVEAVILAAIDAVLIDDGEASAPAHGDYVSDLNNPYESGAESPRPRGGLAEEIALLRGWYALTGFEPLPEAVKGAIPAVDKLAGEGDPLEALFARCVGELAAACGDDWRKKAIVTSRHLGDATLEELGQSFGVSRERVRQLESQIQQDLDAGLSGVVASKLAKTIGPLDRLENVYEAMPALAATAEPFEKPYEEYFRLWRMWTVDGDWITSATFGADFDAARSELSNAYNVCSIDELADALGVDSSRLTAWIRERTSLLILPGEEHVVKASSHPDRAAAVLFLHGRPMRVDEIIAATGLDIPTRSVSNSIITDERIIRTGNSMFGLKEWGLETYTSISDWIARRIAESPSGAVALDDLVAEAPRWNISETSVRAYAAGNEFDLSDGMVTLASGEAELIDDDPQDYRDLYWRDGAWHLLVAVGHDHLRGSGFPVPRGVAGIYSVPVGGEVSVPSRLGDQFIRVNKLKQASVSTVRRFLHDMGTNEGERVWLRFAPDNFDVLPAPSSSHDMNQDPTYPAGLAHLLDYMALDPALSSDPEQAIHAVNLALGLDANAPRRRTVAIFRHRGQDNLAEIVRGV</sequence>
<keyword evidence="2" id="KW-0378">Hydrolase</keyword>
<dbReference type="GO" id="GO:0003887">
    <property type="term" value="F:DNA-directed DNA polymerase activity"/>
    <property type="evidence" value="ECO:0007669"/>
    <property type="project" value="UniProtKB-EC"/>
</dbReference>
<dbReference type="AlphaFoldDB" id="A0A931E0U7"/>
<dbReference type="InterPro" id="IPR013324">
    <property type="entry name" value="RNA_pol_sigma_r3/r4-like"/>
</dbReference>
<keyword evidence="1" id="KW-0540">Nuclease</keyword>
<organism evidence="5 6">
    <name type="scientific">Corynebacterium aquatimens</name>
    <dbReference type="NCBI Taxonomy" id="1190508"/>
    <lineage>
        <taxon>Bacteria</taxon>
        <taxon>Bacillati</taxon>
        <taxon>Actinomycetota</taxon>
        <taxon>Actinomycetes</taxon>
        <taxon>Mycobacteriales</taxon>
        <taxon>Corynebacteriaceae</taxon>
        <taxon>Corynebacterium</taxon>
    </lineage>
</organism>
<dbReference type="GO" id="GO:0003700">
    <property type="term" value="F:DNA-binding transcription factor activity"/>
    <property type="evidence" value="ECO:0007669"/>
    <property type="project" value="InterPro"/>
</dbReference>
<dbReference type="GO" id="GO:0003676">
    <property type="term" value="F:nucleic acid binding"/>
    <property type="evidence" value="ECO:0007669"/>
    <property type="project" value="InterPro"/>
</dbReference>
<accession>A0A931E0U7</accession>
<dbReference type="RefSeq" id="WP_196824287.1">
    <property type="nucleotide sequence ID" value="NZ_CP046980.1"/>
</dbReference>
<dbReference type="InterPro" id="IPR000943">
    <property type="entry name" value="RNA_pol_sigma70"/>
</dbReference>
<dbReference type="GO" id="GO:0005829">
    <property type="term" value="C:cytosol"/>
    <property type="evidence" value="ECO:0007669"/>
    <property type="project" value="TreeGrafter"/>
</dbReference>
<dbReference type="Proteomes" id="UP000658613">
    <property type="component" value="Unassembled WGS sequence"/>
</dbReference>
<dbReference type="Gene3D" id="3.30.420.10">
    <property type="entry name" value="Ribonuclease H-like superfamily/Ribonuclease H"/>
    <property type="match status" value="1"/>
</dbReference>
<dbReference type="InterPro" id="IPR036397">
    <property type="entry name" value="RNaseH_sf"/>
</dbReference>
<evidence type="ECO:0000256" key="1">
    <source>
        <dbReference type="ARBA" id="ARBA00022722"/>
    </source>
</evidence>
<gene>
    <name evidence="5" type="ORF">IW254_000761</name>
</gene>
<dbReference type="GO" id="GO:0006352">
    <property type="term" value="P:DNA-templated transcription initiation"/>
    <property type="evidence" value="ECO:0007669"/>
    <property type="project" value="InterPro"/>
</dbReference>
<dbReference type="SUPFAM" id="SSF158682">
    <property type="entry name" value="TerB-like"/>
    <property type="match status" value="1"/>
</dbReference>
<keyword evidence="5" id="KW-0548">Nucleotidyltransferase</keyword>
<keyword evidence="5" id="KW-0808">Transferase</keyword>
<dbReference type="InterPro" id="IPR012337">
    <property type="entry name" value="RNaseH-like_sf"/>
</dbReference>
<dbReference type="Gene3D" id="1.10.10.10">
    <property type="entry name" value="Winged helix-like DNA-binding domain superfamily/Winged helix DNA-binding domain"/>
    <property type="match status" value="1"/>
</dbReference>
<evidence type="ECO:0000256" key="2">
    <source>
        <dbReference type="ARBA" id="ARBA00022801"/>
    </source>
</evidence>
<proteinExistence type="predicted"/>
<dbReference type="Pfam" id="PF04545">
    <property type="entry name" value="Sigma70_r4"/>
    <property type="match status" value="1"/>
</dbReference>
<comment type="caution">
    <text evidence="5">The sequence shown here is derived from an EMBL/GenBank/DDBJ whole genome shotgun (WGS) entry which is preliminary data.</text>
</comment>